<name>A0A5S9HXN8_9CAUD</name>
<evidence type="ECO:0000313" key="2">
    <source>
        <dbReference type="EMBL" id="BBI90639.1"/>
    </source>
</evidence>
<sequence>MVAPAIHQNNKQLLQGIQHLINIDWSIQSLFMFQVLPIDIYNIAKRPYKKSTNTTVNLDELTDQEPQQTSNSHTRNEQLSGDCLILGITYTYFRKLTKSKESRLRQKLKVFKI</sequence>
<protein>
    <submittedName>
        <fullName evidence="2">Uncharacterized protein</fullName>
    </submittedName>
</protein>
<evidence type="ECO:0000256" key="1">
    <source>
        <dbReference type="SAM" id="MobiDB-lite"/>
    </source>
</evidence>
<dbReference type="GeneID" id="55803052"/>
<evidence type="ECO:0000313" key="3">
    <source>
        <dbReference type="Proteomes" id="UP000422648"/>
    </source>
</evidence>
<dbReference type="Proteomes" id="UP000422648">
    <property type="component" value="Segment"/>
</dbReference>
<proteinExistence type="predicted"/>
<reference evidence="2 3" key="1">
    <citation type="journal article" date="2019" name="Arch. Virol.">
        <title>A novel jumbo Tenacibaculum maritimum lytic phage with head-fiber-like appendages.</title>
        <authorList>
            <person name="Kawato Y."/>
            <person name="Istiqomah I."/>
            <person name="Gaafar A.Y."/>
            <person name="Hanaoka M."/>
            <person name="Ishimaru K."/>
            <person name="Yasuike M."/>
            <person name="Nishiki I."/>
            <person name="Nakamura Y."/>
            <person name="Fujiwara A."/>
            <person name="Nakai T."/>
        </authorList>
    </citation>
    <scope>NUCLEOTIDE SEQUENCE [LARGE SCALE GENOMIC DNA]</scope>
    <source>
        <strain evidence="2 3">PTm1</strain>
    </source>
</reference>
<keyword evidence="3" id="KW-1185">Reference proteome</keyword>
<feature type="region of interest" description="Disordered" evidence="1">
    <location>
        <begin position="54"/>
        <end position="76"/>
    </location>
</feature>
<dbReference type="KEGG" id="vg:55803052"/>
<dbReference type="EMBL" id="AP019524">
    <property type="protein sequence ID" value="BBI90639.1"/>
    <property type="molecule type" value="Genomic_DNA"/>
</dbReference>
<feature type="compositionally biased region" description="Polar residues" evidence="1">
    <location>
        <begin position="64"/>
        <end position="76"/>
    </location>
</feature>
<accession>A0A5S9HXN8</accession>
<organism evidence="2 3">
    <name type="scientific">Tenacibaculum phage PTm1</name>
    <dbReference type="NCBI Taxonomy" id="2547425"/>
    <lineage>
        <taxon>Viruses</taxon>
        <taxon>Duplodnaviria</taxon>
        <taxon>Heunggongvirae</taxon>
        <taxon>Uroviricota</taxon>
        <taxon>Caudoviricetes</taxon>
        <taxon>Shirahamavirus</taxon>
        <taxon>Shirahamavirus PTm1</taxon>
    </lineage>
</organism>
<dbReference type="RefSeq" id="YP_009873931.1">
    <property type="nucleotide sequence ID" value="NC_049340.1"/>
</dbReference>